<evidence type="ECO:0000256" key="1">
    <source>
        <dbReference type="SAM" id="Phobius"/>
    </source>
</evidence>
<evidence type="ECO:0000313" key="4">
    <source>
        <dbReference type="EMBL" id="AVE22055.1"/>
    </source>
</evidence>
<reference evidence="2" key="1">
    <citation type="submission" date="2017-06" db="EMBL/GenBank/DDBJ databases">
        <title>Complete sequence of p727-IMP from clinical Pseudomonas aeruginosa.</title>
        <authorList>
            <person name="Yuan M."/>
            <person name="Feng J.2nd."/>
            <person name="Zhan Z.3rd."/>
            <person name="Jiang X.4th."/>
            <person name="Zhang D.5th."/>
            <person name="Chen X.6th."/>
            <person name="Zhao X."/>
            <person name="Che J."/>
            <person name="Lu J."/>
            <person name="Xu J."/>
            <person name="Li J."/>
            <person name="Zhou D."/>
        </authorList>
    </citation>
    <scope>NUCLEOTIDE SEQUENCE</scope>
    <source>
        <plasmid evidence="2">p727-IMP</plasmid>
    </source>
</reference>
<geneLocation type="plasmid" evidence="4">
    <name>pR31014-IMP</name>
</geneLocation>
<dbReference type="RefSeq" id="WP_021263295.1">
    <property type="nucleotide sequence ID" value="NZ_BSAL01000001.1"/>
</dbReference>
<gene>
    <name evidence="5" type="ORF">DY940_29130</name>
</gene>
<geneLocation type="plasmid" evidence="3">
    <name>pA681-IMP</name>
</geneLocation>
<keyword evidence="3" id="KW-0614">Plasmid</keyword>
<evidence type="ECO:0000313" key="2">
    <source>
        <dbReference type="EMBL" id="AVE20470.1"/>
    </source>
</evidence>
<keyword evidence="1" id="KW-0812">Transmembrane</keyword>
<protein>
    <submittedName>
        <fullName evidence="3">Uncharacterized protein</fullName>
    </submittedName>
</protein>
<keyword evidence="1" id="KW-0472">Membrane</keyword>
<accession>A0A2L1KGW2</accession>
<keyword evidence="1" id="KW-1133">Transmembrane helix</keyword>
<geneLocation type="plasmid" evidence="2">
    <name>p727-IMP</name>
</geneLocation>
<dbReference type="EMBL" id="MF344571">
    <property type="protein sequence ID" value="AVE22055.1"/>
    <property type="molecule type" value="Genomic_DNA"/>
</dbReference>
<organism evidence="3">
    <name type="scientific">Pseudomonas aeruginosa</name>
    <dbReference type="NCBI Taxonomy" id="287"/>
    <lineage>
        <taxon>Bacteria</taxon>
        <taxon>Pseudomonadati</taxon>
        <taxon>Pseudomonadota</taxon>
        <taxon>Gammaproteobacteria</taxon>
        <taxon>Pseudomonadales</taxon>
        <taxon>Pseudomonadaceae</taxon>
        <taxon>Pseudomonas</taxon>
    </lineage>
</organism>
<name>A0A2L1KGW2_PSEAI</name>
<reference evidence="4" key="3">
    <citation type="submission" date="2017-06" db="EMBL/GenBank/DDBJ databases">
        <title>Complete sequence of pR31014-IMP from clinical Pseudomonas aeruginosa.</title>
        <authorList>
            <person name="Yuan M."/>
            <person name="Feng J.2nd."/>
            <person name="Zhan Z.3rd."/>
            <person name="Jiang X.4th."/>
            <person name="Zhang D.5th."/>
            <person name="Chen X.6th."/>
            <person name="Zhao X."/>
            <person name="Che J."/>
            <person name="Lu J."/>
            <person name="Xu J."/>
            <person name="Li J."/>
            <person name="Zhou D."/>
        </authorList>
    </citation>
    <scope>NUCLEOTIDE SEQUENCE</scope>
    <source>
        <plasmid evidence="4">pR31014-IMP</plasmid>
    </source>
</reference>
<sequence length="167" mass="18599">MLKKVKDQIAVQWGRLTDWLDVLERRWKSYWLKKVASAAAFAMVAGFTLLALYGPAVSLSYLVTAGGLLLVALSLLVRFKFLQDLATLAGVVLAAWWYVQSLPGVFNPVQQVFFDAEPESSGFYVLPQVNKDKLTFVEACKFESATSTMSCKVRVVPKVENRKADNS</sequence>
<reference evidence="3" key="2">
    <citation type="submission" date="2017-06" db="EMBL/GenBank/DDBJ databases">
        <title>Complete sequence of pA681-IMP from clinical Pseudomonas aeruginosa.</title>
        <authorList>
            <person name="Yuan M."/>
            <person name="Feng J.2nd."/>
            <person name="Zhan Z.3rd."/>
            <person name="Jiang X.4th."/>
            <person name="Zhang D.5th."/>
            <person name="Chen X.6th."/>
            <person name="Zhao X."/>
            <person name="Che J."/>
            <person name="Lu J."/>
            <person name="Xu J."/>
            <person name="Li J."/>
            <person name="Zhou D."/>
        </authorList>
    </citation>
    <scope>NUCLEOTIDE SEQUENCE</scope>
    <source>
        <plasmid evidence="3">pA681-IMP</plasmid>
    </source>
</reference>
<dbReference type="EMBL" id="MF344568">
    <property type="protein sequence ID" value="AVE20470.1"/>
    <property type="molecule type" value="Genomic_DNA"/>
</dbReference>
<dbReference type="GeneID" id="93444703"/>
<evidence type="ECO:0000313" key="5">
    <source>
        <dbReference type="EMBL" id="RTS40603.1"/>
    </source>
</evidence>
<dbReference type="AlphaFoldDB" id="A0A2L1KGW2"/>
<proteinExistence type="predicted"/>
<dbReference type="EMBL" id="RXTL01000041">
    <property type="protein sequence ID" value="RTS40603.1"/>
    <property type="molecule type" value="Genomic_DNA"/>
</dbReference>
<feature type="transmembrane region" description="Helical" evidence="1">
    <location>
        <begin position="59"/>
        <end position="76"/>
    </location>
</feature>
<reference evidence="5 6" key="4">
    <citation type="submission" date="2018-12" db="EMBL/GenBank/DDBJ databases">
        <title>Pseudomonas aeruginosa Diversity Panel.</title>
        <authorList>
            <person name="Snesrud E."/>
            <person name="Mcgann P."/>
        </authorList>
    </citation>
    <scope>NUCLEOTIDE SEQUENCE [LARGE SCALE GENOMIC DNA]</scope>
    <source>
        <strain evidence="5 6">MRSN6241</strain>
    </source>
</reference>
<dbReference type="Proteomes" id="UP000276985">
    <property type="component" value="Unassembled WGS sequence"/>
</dbReference>
<feature type="transmembrane region" description="Helical" evidence="1">
    <location>
        <begin position="35"/>
        <end position="53"/>
    </location>
</feature>
<evidence type="ECO:0000313" key="6">
    <source>
        <dbReference type="Proteomes" id="UP000276985"/>
    </source>
</evidence>
<evidence type="ECO:0000313" key="3">
    <source>
        <dbReference type="EMBL" id="AVE21567.1"/>
    </source>
</evidence>
<dbReference type="EMBL" id="MF344570">
    <property type="protein sequence ID" value="AVE21567.1"/>
    <property type="molecule type" value="Genomic_DNA"/>
</dbReference>